<keyword evidence="4 14" id="KW-1003">Cell membrane</keyword>
<feature type="transmembrane region" description="Helical" evidence="15">
    <location>
        <begin position="24"/>
        <end position="45"/>
    </location>
</feature>
<accession>A0ABP7PB08</accession>
<feature type="transmembrane region" description="Helical" evidence="15">
    <location>
        <begin position="60"/>
        <end position="81"/>
    </location>
</feature>
<keyword evidence="6 14" id="KW-0812">Transmembrane</keyword>
<dbReference type="EMBL" id="BAABBO010000009">
    <property type="protein sequence ID" value="GAA3962663.1"/>
    <property type="molecule type" value="Genomic_DNA"/>
</dbReference>
<dbReference type="Proteomes" id="UP001501337">
    <property type="component" value="Unassembled WGS sequence"/>
</dbReference>
<evidence type="ECO:0000256" key="14">
    <source>
        <dbReference type="HAMAP-Rule" id="MF_00286"/>
    </source>
</evidence>
<feature type="topological domain" description="Cytoplasmic" evidence="14">
    <location>
        <begin position="192"/>
        <end position="219"/>
    </location>
</feature>
<evidence type="ECO:0000256" key="13">
    <source>
        <dbReference type="ARBA" id="ARBA00023284"/>
    </source>
</evidence>
<sequence>MPIASPETPVFTPGPLQRLLTGRLFYVLLLLAVAGLYAFALYLQYARDLEPCPLCMAQRVAMIAMAVAAILGLLLPSMVGINGEIHRSHSNLSWLQVFATVLAFLFAVAGAALAARQLWLQSLPPELVPACGPGFDYMLEVFPMSEVISMMLHGSGECAEVQWQFLGLSIPGWTFIAFSLFAIAFLARFIALVLLKNSLGRLQAQVTTGQPSSSLRNRH</sequence>
<name>A0ABP7PB08_9GAMM</name>
<evidence type="ECO:0000256" key="11">
    <source>
        <dbReference type="ARBA" id="ARBA00023157"/>
    </source>
</evidence>
<evidence type="ECO:0000313" key="16">
    <source>
        <dbReference type="EMBL" id="GAA3962663.1"/>
    </source>
</evidence>
<evidence type="ECO:0000256" key="2">
    <source>
        <dbReference type="ARBA" id="ARBA00008823"/>
    </source>
</evidence>
<comment type="caution">
    <text evidence="16">The sequence shown here is derived from an EMBL/GenBank/DDBJ whole genome shotgun (WGS) entry which is preliminary data.</text>
</comment>
<protein>
    <recommendedName>
        <fullName evidence="14">Disulfide bond formation protein B</fullName>
    </recommendedName>
    <alternativeName>
        <fullName evidence="14">Disulfide oxidoreductase</fullName>
    </alternativeName>
</protein>
<keyword evidence="3 14" id="KW-0813">Transport</keyword>
<evidence type="ECO:0000256" key="5">
    <source>
        <dbReference type="ARBA" id="ARBA00022519"/>
    </source>
</evidence>
<keyword evidence="7 14" id="KW-0249">Electron transport</keyword>
<comment type="caution">
    <text evidence="14">Lacks conserved residue(s) required for the propagation of feature annotation.</text>
</comment>
<keyword evidence="8 14" id="KW-1133">Transmembrane helix</keyword>
<keyword evidence="5" id="KW-0997">Cell inner membrane</keyword>
<comment type="subcellular location">
    <subcellularLocation>
        <location evidence="1">Cell inner membrane</location>
        <topology evidence="1">Multi-pass membrane protein</topology>
    </subcellularLocation>
    <subcellularLocation>
        <location evidence="14">Cell membrane</location>
        <topology evidence="14">Multi-pass membrane protein</topology>
    </subcellularLocation>
</comment>
<evidence type="ECO:0000256" key="4">
    <source>
        <dbReference type="ARBA" id="ARBA00022475"/>
    </source>
</evidence>
<dbReference type="InterPro" id="IPR050183">
    <property type="entry name" value="DsbB"/>
</dbReference>
<keyword evidence="17" id="KW-1185">Reference proteome</keyword>
<comment type="similarity">
    <text evidence="2 14">Belongs to the DsbB family.</text>
</comment>
<feature type="disulfide bond" description="Redox-active" evidence="14">
    <location>
        <begin position="52"/>
        <end position="55"/>
    </location>
</feature>
<evidence type="ECO:0000256" key="6">
    <source>
        <dbReference type="ARBA" id="ARBA00022692"/>
    </source>
</evidence>
<evidence type="ECO:0000313" key="17">
    <source>
        <dbReference type="Proteomes" id="UP001501337"/>
    </source>
</evidence>
<keyword evidence="9 14" id="KW-0560">Oxidoreductase</keyword>
<organism evidence="16 17">
    <name type="scientific">Allohahella marinimesophila</name>
    <dbReference type="NCBI Taxonomy" id="1054972"/>
    <lineage>
        <taxon>Bacteria</taxon>
        <taxon>Pseudomonadati</taxon>
        <taxon>Pseudomonadota</taxon>
        <taxon>Gammaproteobacteria</taxon>
        <taxon>Oceanospirillales</taxon>
        <taxon>Hahellaceae</taxon>
        <taxon>Allohahella</taxon>
    </lineage>
</organism>
<evidence type="ECO:0000256" key="7">
    <source>
        <dbReference type="ARBA" id="ARBA00022982"/>
    </source>
</evidence>
<proteinExistence type="inferred from homology"/>
<dbReference type="PANTHER" id="PTHR36570:SF3">
    <property type="entry name" value="DISULFIDE BOND FORMATION PROTEIN B"/>
    <property type="match status" value="1"/>
</dbReference>
<keyword evidence="11 14" id="KW-1015">Disulfide bond</keyword>
<evidence type="ECO:0000256" key="12">
    <source>
        <dbReference type="ARBA" id="ARBA00023186"/>
    </source>
</evidence>
<dbReference type="PANTHER" id="PTHR36570">
    <property type="entry name" value="DISULFIDE BOND FORMATION PROTEIN B"/>
    <property type="match status" value="1"/>
</dbReference>
<dbReference type="RefSeq" id="WP_344805991.1">
    <property type="nucleotide sequence ID" value="NZ_BAABBO010000009.1"/>
</dbReference>
<dbReference type="InterPro" id="IPR003752">
    <property type="entry name" value="DiS_bond_form_DsbB/BdbC"/>
</dbReference>
<comment type="function">
    <text evidence="14">Required for disulfide bond formation in some periplasmic proteins. Acts by oxidizing the DsbA protein.</text>
</comment>
<feature type="transmembrane region" description="Helical" evidence="15">
    <location>
        <begin position="173"/>
        <end position="195"/>
    </location>
</feature>
<keyword evidence="10 14" id="KW-0472">Membrane</keyword>
<keyword evidence="12 14" id="KW-0143">Chaperone</keyword>
<feature type="topological domain" description="Periplasmic" evidence="14">
    <location>
        <begin position="43"/>
        <end position="60"/>
    </location>
</feature>
<evidence type="ECO:0000256" key="1">
    <source>
        <dbReference type="ARBA" id="ARBA00004429"/>
    </source>
</evidence>
<evidence type="ECO:0000256" key="3">
    <source>
        <dbReference type="ARBA" id="ARBA00022448"/>
    </source>
</evidence>
<dbReference type="HAMAP" id="MF_00286">
    <property type="entry name" value="DsbB"/>
    <property type="match status" value="1"/>
</dbReference>
<keyword evidence="13 14" id="KW-0676">Redox-active center</keyword>
<reference evidence="17" key="1">
    <citation type="journal article" date="2019" name="Int. J. Syst. Evol. Microbiol.">
        <title>The Global Catalogue of Microorganisms (GCM) 10K type strain sequencing project: providing services to taxonomists for standard genome sequencing and annotation.</title>
        <authorList>
            <consortium name="The Broad Institute Genomics Platform"/>
            <consortium name="The Broad Institute Genome Sequencing Center for Infectious Disease"/>
            <person name="Wu L."/>
            <person name="Ma J."/>
        </authorList>
    </citation>
    <scope>NUCLEOTIDE SEQUENCE [LARGE SCALE GENOMIC DNA]</scope>
    <source>
        <strain evidence="17">JCM 17555</strain>
    </source>
</reference>
<dbReference type="InterPro" id="IPR023380">
    <property type="entry name" value="DsbB-like_sf"/>
</dbReference>
<dbReference type="Pfam" id="PF02600">
    <property type="entry name" value="DsbB"/>
    <property type="match status" value="1"/>
</dbReference>
<evidence type="ECO:0000256" key="15">
    <source>
        <dbReference type="SAM" id="Phobius"/>
    </source>
</evidence>
<evidence type="ECO:0000256" key="8">
    <source>
        <dbReference type="ARBA" id="ARBA00022989"/>
    </source>
</evidence>
<dbReference type="Gene3D" id="1.20.1550.10">
    <property type="entry name" value="DsbB-like"/>
    <property type="match status" value="1"/>
</dbReference>
<dbReference type="InterPro" id="IPR022920">
    <property type="entry name" value="Disulphide_bond_form_DsbB"/>
</dbReference>
<evidence type="ECO:0000256" key="10">
    <source>
        <dbReference type="ARBA" id="ARBA00023136"/>
    </source>
</evidence>
<evidence type="ECO:0000256" key="9">
    <source>
        <dbReference type="ARBA" id="ARBA00023002"/>
    </source>
</evidence>
<dbReference type="SUPFAM" id="SSF158442">
    <property type="entry name" value="DsbB-like"/>
    <property type="match status" value="1"/>
</dbReference>
<feature type="transmembrane region" description="Helical" evidence="15">
    <location>
        <begin position="93"/>
        <end position="115"/>
    </location>
</feature>
<feature type="topological domain" description="Cytoplasmic" evidence="14">
    <location>
        <begin position="1"/>
        <end position="25"/>
    </location>
</feature>
<gene>
    <name evidence="14" type="primary">dsbB</name>
    <name evidence="16" type="ORF">GCM10022278_20740</name>
</gene>